<dbReference type="InterPro" id="IPR036291">
    <property type="entry name" value="NAD(P)-bd_dom_sf"/>
</dbReference>
<name>A0A1L3ZWD4_9SPHN</name>
<dbReference type="Proteomes" id="UP000182063">
    <property type="component" value="Chromosome"/>
</dbReference>
<dbReference type="STRING" id="1921510.BSL82_11990"/>
<proteinExistence type="predicted"/>
<dbReference type="Pfam" id="PF19328">
    <property type="entry name" value="DAP_DH_C"/>
    <property type="match status" value="1"/>
</dbReference>
<dbReference type="KEGG" id="sphj:BSL82_11990"/>
<feature type="domain" description="2,4-diaminopentanoate dehydrogenase C-terminal" evidence="1">
    <location>
        <begin position="210"/>
        <end position="354"/>
    </location>
</feature>
<accession>A0A1L3ZWD4</accession>
<protein>
    <recommendedName>
        <fullName evidence="1">2,4-diaminopentanoate dehydrogenase C-terminal domain-containing protein</fullName>
    </recommendedName>
</protein>
<dbReference type="EMBL" id="CP018221">
    <property type="protein sequence ID" value="API59942.1"/>
    <property type="molecule type" value="Genomic_DNA"/>
</dbReference>
<reference evidence="3" key="1">
    <citation type="submission" date="2016-11" db="EMBL/GenBank/DDBJ databases">
        <title>Complete Genome Sequence of alachlor-degrading Sphingomonas sp. strain JJ-A5.</title>
        <authorList>
            <person name="Lee H."/>
            <person name="Ka J.-O."/>
        </authorList>
    </citation>
    <scope>NUCLEOTIDE SEQUENCE [LARGE SCALE GENOMIC DNA]</scope>
    <source>
        <strain evidence="3">JJ-A5</strain>
    </source>
</reference>
<evidence type="ECO:0000313" key="2">
    <source>
        <dbReference type="EMBL" id="API59942.1"/>
    </source>
</evidence>
<dbReference type="Gene3D" id="3.40.50.720">
    <property type="entry name" value="NAD(P)-binding Rossmann-like Domain"/>
    <property type="match status" value="1"/>
</dbReference>
<dbReference type="CDD" id="cd24146">
    <property type="entry name" value="nat-AmDH_N_like"/>
    <property type="match status" value="1"/>
</dbReference>
<organism evidence="2 3">
    <name type="scientific">Tardibacter chloracetimidivorans</name>
    <dbReference type="NCBI Taxonomy" id="1921510"/>
    <lineage>
        <taxon>Bacteria</taxon>
        <taxon>Pseudomonadati</taxon>
        <taxon>Pseudomonadota</taxon>
        <taxon>Alphaproteobacteria</taxon>
        <taxon>Sphingomonadales</taxon>
        <taxon>Sphingomonadaceae</taxon>
        <taxon>Tardibacter</taxon>
    </lineage>
</organism>
<dbReference type="AlphaFoldDB" id="A0A1L3ZWD4"/>
<gene>
    <name evidence="2" type="ORF">BSL82_11990</name>
</gene>
<sequence>MARRLRVVHCGTAAVGHLALRGILEHENLELVGLLAASPEKIGLDVGEILGIAPTRIIATNDIDALVALKPDCFSYFAGAIGREDEAVDQLSAFLCAGTNVVSTSMFSLIDPATSPEIDLVRKLEAACREGGSSMFNSGIEPGFATVHLPATLASLCSEVELLRITEFFNYNSYPVKLIIQDLFGFGLAKDQLPGLFNTELPGSYDKMWGPSIHLLGRILGREIDEIRLVTDFWLAEEPFDMRACHVPKDHIGGIRFEIQGMVGGKPFIIVEHVNYGSDHHPPHWERPVTGNGTYRVTIKGKPNIINSMSFGGEGDEPNVAGRIATAMHTINAIPGVCAAPAGILTIADLPLYASRSKARP</sequence>
<evidence type="ECO:0000313" key="3">
    <source>
        <dbReference type="Proteomes" id="UP000182063"/>
    </source>
</evidence>
<dbReference type="InterPro" id="IPR045760">
    <property type="entry name" value="DAP_DH_C"/>
</dbReference>
<keyword evidence="3" id="KW-1185">Reference proteome</keyword>
<evidence type="ECO:0000259" key="1">
    <source>
        <dbReference type="Pfam" id="PF19328"/>
    </source>
</evidence>
<dbReference type="SUPFAM" id="SSF51735">
    <property type="entry name" value="NAD(P)-binding Rossmann-fold domains"/>
    <property type="match status" value="1"/>
</dbReference>